<dbReference type="EMBL" id="BLPG01000001">
    <property type="protein sequence ID" value="GFJ92167.1"/>
    <property type="molecule type" value="Genomic_DNA"/>
</dbReference>
<reference evidence="1 2" key="2">
    <citation type="submission" date="2020-03" db="EMBL/GenBank/DDBJ databases">
        <authorList>
            <person name="Ichikawa N."/>
            <person name="Kimura A."/>
            <person name="Kitahashi Y."/>
            <person name="Uohara A."/>
        </authorList>
    </citation>
    <scope>NUCLEOTIDE SEQUENCE [LARGE SCALE GENOMIC DNA]</scope>
    <source>
        <strain evidence="1 2">NBRC 108638</strain>
    </source>
</reference>
<proteinExistence type="predicted"/>
<dbReference type="AlphaFoldDB" id="A0A6V8LDR0"/>
<organism evidence="1 2">
    <name type="scientific">Phytohabitans rumicis</name>
    <dbReference type="NCBI Taxonomy" id="1076125"/>
    <lineage>
        <taxon>Bacteria</taxon>
        <taxon>Bacillati</taxon>
        <taxon>Actinomycetota</taxon>
        <taxon>Actinomycetes</taxon>
        <taxon>Micromonosporales</taxon>
        <taxon>Micromonosporaceae</taxon>
    </lineage>
</organism>
<name>A0A6V8LDR0_9ACTN</name>
<protein>
    <submittedName>
        <fullName evidence="1">Uncharacterized protein</fullName>
    </submittedName>
</protein>
<keyword evidence="2" id="KW-1185">Reference proteome</keyword>
<comment type="caution">
    <text evidence="1">The sequence shown here is derived from an EMBL/GenBank/DDBJ whole genome shotgun (WGS) entry which is preliminary data.</text>
</comment>
<gene>
    <name evidence="1" type="ORF">Prum_058090</name>
</gene>
<dbReference type="Proteomes" id="UP000482960">
    <property type="component" value="Unassembled WGS sequence"/>
</dbReference>
<sequence>MLAGRFPVVSVYGDGRVITEGPVVAIYPGPALPNIQVRRISSAEVDSLVERATAAGVGAATDFGQPPVSDAPSTRITVLTDGGTKTTEVYALNEANAAASGLTEQQNAARAKLRDLIDSLTVPATNAETYPVTALAAIASPWVAADGAPGKQPEIAWPGPQLPGTAVGSGLDTGCVTVTGADTAKVLTAAAKANAITPWSSGGKRWTVMLRPLLPDESSCADLQAS</sequence>
<evidence type="ECO:0000313" key="2">
    <source>
        <dbReference type="Proteomes" id="UP000482960"/>
    </source>
</evidence>
<reference evidence="1 2" key="1">
    <citation type="submission" date="2020-03" db="EMBL/GenBank/DDBJ databases">
        <title>Whole genome shotgun sequence of Phytohabitans rumicis NBRC 108638.</title>
        <authorList>
            <person name="Komaki H."/>
            <person name="Tamura T."/>
        </authorList>
    </citation>
    <scope>NUCLEOTIDE SEQUENCE [LARGE SCALE GENOMIC DNA]</scope>
    <source>
        <strain evidence="1 2">NBRC 108638</strain>
    </source>
</reference>
<accession>A0A6V8LDR0</accession>
<evidence type="ECO:0000313" key="1">
    <source>
        <dbReference type="EMBL" id="GFJ92167.1"/>
    </source>
</evidence>